<evidence type="ECO:0000313" key="1">
    <source>
        <dbReference type="EMBL" id="TLH55898.1"/>
    </source>
</evidence>
<comment type="caution">
    <text evidence="1">The sequence shown here is derived from an EMBL/GenBank/DDBJ whole genome shotgun (WGS) entry which is preliminary data.</text>
</comment>
<gene>
    <name evidence="1" type="ORF">C1S78_29070</name>
</gene>
<organism evidence="1">
    <name type="scientific">Mycolicibacterium mucogenicum DSM 44124</name>
    <dbReference type="NCBI Taxonomy" id="1226753"/>
    <lineage>
        <taxon>Bacteria</taxon>
        <taxon>Bacillati</taxon>
        <taxon>Actinomycetota</taxon>
        <taxon>Actinomycetes</taxon>
        <taxon>Mycobacteriales</taxon>
        <taxon>Mycobacteriaceae</taxon>
        <taxon>Mycolicibacterium</taxon>
    </lineage>
</organism>
<accession>A0A8H2JHA7</accession>
<name>A0A8H2JHA7_MYCMU</name>
<reference evidence="1" key="1">
    <citation type="submission" date="2018-01" db="EMBL/GenBank/DDBJ databases">
        <title>Comparative genomics of Mycobacterium mucogenicum and Mycobacterium neoaurum clade members emphasizing tRNA and non-coding RNA.</title>
        <authorList>
            <person name="Behra P.R.K."/>
            <person name="Pettersson B.M.F."/>
            <person name="Das S."/>
            <person name="Dasgupta S."/>
            <person name="Kirsebom L.A."/>
        </authorList>
    </citation>
    <scope>NUCLEOTIDE SEQUENCE</scope>
    <source>
        <strain evidence="1">DSM 44124</strain>
    </source>
</reference>
<proteinExistence type="predicted"/>
<sequence>MVMVARHHHEMTTSLLPSWITLARQGFRRLWARRNLTLQERANLFASYTPPALITASLGGHIR</sequence>
<protein>
    <submittedName>
        <fullName evidence="1">Uncharacterized protein</fullName>
    </submittedName>
</protein>
<dbReference type="AlphaFoldDB" id="A0A8H2JHA7"/>
<dbReference type="EMBL" id="POTL01000001">
    <property type="protein sequence ID" value="TLH55898.1"/>
    <property type="molecule type" value="Genomic_DNA"/>
</dbReference>